<dbReference type="Gene3D" id="3.40.50.2300">
    <property type="match status" value="1"/>
</dbReference>
<dbReference type="InterPro" id="IPR036804">
    <property type="entry name" value="CheR_N_sf"/>
</dbReference>
<keyword evidence="18" id="KW-0547">Nucleotide-binding</keyword>
<dbReference type="InterPro" id="IPR011006">
    <property type="entry name" value="CheY-like_superfamily"/>
</dbReference>
<dbReference type="CDD" id="cd00082">
    <property type="entry name" value="HisKA"/>
    <property type="match status" value="1"/>
</dbReference>
<dbReference type="Proteomes" id="UP001139308">
    <property type="component" value="Unassembled WGS sequence"/>
</dbReference>
<evidence type="ECO:0000256" key="9">
    <source>
        <dbReference type="ARBA" id="ARBA00022777"/>
    </source>
</evidence>
<keyword evidence="8" id="KW-0949">S-adenosyl-L-methionine</keyword>
<dbReference type="InterPro" id="IPR035909">
    <property type="entry name" value="CheB_C"/>
</dbReference>
<dbReference type="InterPro" id="IPR003594">
    <property type="entry name" value="HATPase_dom"/>
</dbReference>
<keyword evidence="4 10" id="KW-0145">Chemotaxis</keyword>
<dbReference type="EMBL" id="JAKLJA010000097">
    <property type="protein sequence ID" value="MCG5079078.1"/>
    <property type="molecule type" value="Genomic_DNA"/>
</dbReference>
<evidence type="ECO:0000256" key="1">
    <source>
        <dbReference type="ARBA" id="ARBA00000085"/>
    </source>
</evidence>
<comment type="caution">
    <text evidence="18">The sequence shown here is derived from an EMBL/GenBank/DDBJ whole genome shotgun (WGS) entry which is preliminary data.</text>
</comment>
<comment type="catalytic activity">
    <reaction evidence="1">
        <text>ATP + protein L-histidine = ADP + protein N-phospho-L-histidine.</text>
        <dbReference type="EC" id="2.7.13.3"/>
    </reaction>
</comment>
<evidence type="ECO:0000259" key="14">
    <source>
        <dbReference type="PROSITE" id="PS50109"/>
    </source>
</evidence>
<dbReference type="InterPro" id="IPR050903">
    <property type="entry name" value="Bact_Chemotaxis_MeTrfase"/>
</dbReference>
<dbReference type="InterPro" id="IPR003661">
    <property type="entry name" value="HisK_dim/P_dom"/>
</dbReference>
<evidence type="ECO:0000259" key="16">
    <source>
        <dbReference type="PROSITE" id="PS50122"/>
    </source>
</evidence>
<dbReference type="CDD" id="cd16434">
    <property type="entry name" value="CheB-CheR_fusion"/>
    <property type="match status" value="1"/>
</dbReference>
<organism evidence="18 19">
    <name type="scientific">Paraburkholderia tagetis</name>
    <dbReference type="NCBI Taxonomy" id="2913261"/>
    <lineage>
        <taxon>Bacteria</taxon>
        <taxon>Pseudomonadati</taxon>
        <taxon>Pseudomonadota</taxon>
        <taxon>Betaproteobacteria</taxon>
        <taxon>Burkholderiales</taxon>
        <taxon>Burkholderiaceae</taxon>
        <taxon>Paraburkholderia</taxon>
    </lineage>
</organism>
<dbReference type="PANTHER" id="PTHR24422">
    <property type="entry name" value="CHEMOTAXIS PROTEIN METHYLTRANSFERASE"/>
    <property type="match status" value="1"/>
</dbReference>
<dbReference type="Pfam" id="PF03705">
    <property type="entry name" value="CheR_N"/>
    <property type="match status" value="1"/>
</dbReference>
<evidence type="ECO:0000256" key="8">
    <source>
        <dbReference type="ARBA" id="ARBA00022691"/>
    </source>
</evidence>
<dbReference type="InterPro" id="IPR029063">
    <property type="entry name" value="SAM-dependent_MTases_sf"/>
</dbReference>
<dbReference type="InterPro" id="IPR036890">
    <property type="entry name" value="HATPase_C_sf"/>
</dbReference>
<proteinExistence type="predicted"/>
<feature type="domain" description="CheR-type methyltransferase" evidence="17">
    <location>
        <begin position="230"/>
        <end position="505"/>
    </location>
</feature>
<dbReference type="CDD" id="cd00075">
    <property type="entry name" value="HATPase"/>
    <property type="match status" value="1"/>
</dbReference>
<evidence type="ECO:0000256" key="3">
    <source>
        <dbReference type="ARBA" id="ARBA00004429"/>
    </source>
</evidence>
<dbReference type="SMART" id="SM00448">
    <property type="entry name" value="REC"/>
    <property type="match status" value="1"/>
</dbReference>
<feature type="coiled-coil region" evidence="12">
    <location>
        <begin position="702"/>
        <end position="768"/>
    </location>
</feature>
<dbReference type="InterPro" id="IPR000780">
    <property type="entry name" value="CheR_MeTrfase"/>
</dbReference>
<keyword evidence="12" id="KW-0175">Coiled coil</keyword>
<dbReference type="InterPro" id="IPR005467">
    <property type="entry name" value="His_kinase_dom"/>
</dbReference>
<dbReference type="SUPFAM" id="SSF55785">
    <property type="entry name" value="PYP-like sensor domain (PAS domain)"/>
    <property type="match status" value="1"/>
</dbReference>
<dbReference type="GO" id="GO:0000155">
    <property type="term" value="F:phosphorelay sensor kinase activity"/>
    <property type="evidence" value="ECO:0007669"/>
    <property type="project" value="InterPro"/>
</dbReference>
<keyword evidence="7" id="KW-0808">Transferase</keyword>
<dbReference type="SMART" id="SM00387">
    <property type="entry name" value="HATPase_c"/>
    <property type="match status" value="1"/>
</dbReference>
<dbReference type="SUPFAM" id="SSF55874">
    <property type="entry name" value="ATPase domain of HSP90 chaperone/DNA topoisomerase II/histidine kinase"/>
    <property type="match status" value="1"/>
</dbReference>
<evidence type="ECO:0000313" key="19">
    <source>
        <dbReference type="Proteomes" id="UP001139308"/>
    </source>
</evidence>
<evidence type="ECO:0000256" key="13">
    <source>
        <dbReference type="SAM" id="MobiDB-lite"/>
    </source>
</evidence>
<feature type="active site" evidence="10">
    <location>
        <position position="71"/>
    </location>
</feature>
<feature type="domain" description="Histidine kinase" evidence="14">
    <location>
        <begin position="918"/>
        <end position="1136"/>
    </location>
</feature>
<evidence type="ECO:0000256" key="7">
    <source>
        <dbReference type="ARBA" id="ARBA00022679"/>
    </source>
</evidence>
<sequence length="1282" mass="140739">MRQSFRTSNGQIIYDIAGDDVTQSATASDESTSPTFPLVGIGASAGGLEAISELMADIPVASGMAFLVVQHLDPSRHSILPEILARRVSMPVVEAADGMDIEVNHLYVIPPNTSMSVAQRRIRLRPRDETLGPPMPVDDLLDSLAMDQGSNAIGVVLSGSGSDGALGLQAIQREGGITFAQDEGTAHFNSMPHAAISKGCVDRVLAPRDIAKEIIAIGRHPYLRSVPATATRISTEPAEASLRAIFRLLRQACNIDFSRYKNGTVQRRLARRMALRQVTSVADYVTVLESDPAETLALGRDLLIQVTEFFRDPETFEVLTQTVFPRLVAGKESTDPFRIWVPGCATGEEVYSIAICLIEYLGEHAATTTVQIFGTDISAEALEVARTGRYIENIARNVSPERLERFFVREGEYYCIDKQVRDLCTFSRHDVLSDPPFSRMDLVSCRNLLIYLSGQAQRNVMPLFHYALKPDGVLMLGPSETVGAFSELFGVIENRRSRLYSKKPRLGPPAQVRLHSPRAVPAAPAESARESRSEPREASSLRSEVDRITLARYAPSSVLCDDDLNIVEYRGDTSAWLVNPSGPPTSNLQRLARPEVYLAVSEGVRKVRQDGVVVRTTGLRTSGTNGPQTASVEVHPVQMAGIEGRWFLIFFESGARDADGPGGQVPLKALLRQAITQRLGRRVAAQHPDPRDEEIARLMTELGAMRTQIRTMLEEHESAREELKSSEEELLSSNEEFQSTNEELETAKEELQSLNEELSTTNDELRYRNHELRVLHDEVALARDYADAIIDTMAEPLLVLESDLRVTRANHAFYSTFQTSPEDTIGAMLYTLGNGQWNIPGLRDLLEEVLPEQTVVRNFQITHDFPCIGVRTMRLNGARVVGRGQARILLSIEDTTEHRLAVQRLETADHQKDDFLAMLAHELRNPLAAIANAVEVWGHENIDQETQQHARALARRQLDHEIGLVDDLLDVSRITRGIIKLNVQPVNLVEIVQHSVAAMRAEIDARRHKVTLILPPEVLAVEGDAIRLEQIVTNLLSNAVKYTPPGGAIEVALVRDGNEAVLTVADNGIGMAATFLPTIFTLFVQAERSLDRTSAGLGLGLALVHKLVGLHHGTVHASSAGPGRGSTLVVRLPAPSHVRMPLSSIADAPQERPVVAAQRILVVDDNPDAGESTAMVLRLDGQEVKVASNGPSALQCATDFQPDVIVLDIGLPEMDGYEVARRLRAMPRFADTLLIAVSGYAGEEYRERARQAGFDHYLVKPAGLTRLNQLIASSRSGGRAFQ</sequence>
<name>A0A9X1UPG2_9BURK</name>
<dbReference type="GO" id="GO:0005737">
    <property type="term" value="C:cytoplasm"/>
    <property type="evidence" value="ECO:0007669"/>
    <property type="project" value="InterPro"/>
</dbReference>
<keyword evidence="6" id="KW-0489">Methyltransferase</keyword>
<dbReference type="PRINTS" id="PR00996">
    <property type="entry name" value="CHERMTFRASE"/>
</dbReference>
<dbReference type="PANTHER" id="PTHR24422:SF27">
    <property type="entry name" value="PROTEIN-GLUTAMATE O-METHYLTRANSFERASE"/>
    <property type="match status" value="1"/>
</dbReference>
<dbReference type="CDD" id="cd17580">
    <property type="entry name" value="REC_2_DhkD-like"/>
    <property type="match status" value="1"/>
</dbReference>
<dbReference type="RefSeq" id="WP_238469043.1">
    <property type="nucleotide sequence ID" value="NZ_JAKLJA010000097.1"/>
</dbReference>
<evidence type="ECO:0000256" key="6">
    <source>
        <dbReference type="ARBA" id="ARBA00022603"/>
    </source>
</evidence>
<keyword evidence="18" id="KW-0067">ATP-binding</keyword>
<dbReference type="PROSITE" id="PS50123">
    <property type="entry name" value="CHER"/>
    <property type="match status" value="1"/>
</dbReference>
<protein>
    <submittedName>
        <fullName evidence="18">ATP-binding protein</fullName>
    </submittedName>
</protein>
<dbReference type="SUPFAM" id="SSF47384">
    <property type="entry name" value="Homodimeric domain of signal transducing histidine kinase"/>
    <property type="match status" value="1"/>
</dbReference>
<evidence type="ECO:0000256" key="5">
    <source>
        <dbReference type="ARBA" id="ARBA00022553"/>
    </source>
</evidence>
<dbReference type="Gene3D" id="1.10.287.130">
    <property type="match status" value="1"/>
</dbReference>
<feature type="region of interest" description="Disordered" evidence="13">
    <location>
        <begin position="502"/>
        <end position="541"/>
    </location>
</feature>
<evidence type="ECO:0000256" key="2">
    <source>
        <dbReference type="ARBA" id="ARBA00001541"/>
    </source>
</evidence>
<dbReference type="GO" id="GO:0032259">
    <property type="term" value="P:methylation"/>
    <property type="evidence" value="ECO:0007669"/>
    <property type="project" value="UniProtKB-KW"/>
</dbReference>
<gene>
    <name evidence="18" type="ORF">L5014_38210</name>
</gene>
<evidence type="ECO:0000259" key="15">
    <source>
        <dbReference type="PROSITE" id="PS50110"/>
    </source>
</evidence>
<keyword evidence="10" id="KW-0378">Hydrolase</keyword>
<dbReference type="Pfam" id="PF00989">
    <property type="entry name" value="PAS"/>
    <property type="match status" value="1"/>
</dbReference>
<comment type="catalytic activity">
    <reaction evidence="2">
        <text>L-glutamyl-[protein] + S-adenosyl-L-methionine = [protein]-L-glutamate 5-O-methyl ester + S-adenosyl-L-homocysteine</text>
        <dbReference type="Rhea" id="RHEA:24452"/>
        <dbReference type="Rhea" id="RHEA-COMP:10208"/>
        <dbReference type="Rhea" id="RHEA-COMP:10311"/>
        <dbReference type="ChEBI" id="CHEBI:29973"/>
        <dbReference type="ChEBI" id="CHEBI:57856"/>
        <dbReference type="ChEBI" id="CHEBI:59789"/>
        <dbReference type="ChEBI" id="CHEBI:82795"/>
        <dbReference type="EC" id="2.1.1.80"/>
    </reaction>
</comment>
<dbReference type="Gene3D" id="3.40.50.180">
    <property type="entry name" value="Methylesterase CheB, C-terminal domain"/>
    <property type="match status" value="1"/>
</dbReference>
<dbReference type="InterPro" id="IPR001789">
    <property type="entry name" value="Sig_transdc_resp-reg_receiver"/>
</dbReference>
<dbReference type="Pfam" id="PF00072">
    <property type="entry name" value="Response_reg"/>
    <property type="match status" value="1"/>
</dbReference>
<dbReference type="SMART" id="SM00388">
    <property type="entry name" value="HisKA"/>
    <property type="match status" value="1"/>
</dbReference>
<feature type="active site" evidence="10">
    <location>
        <position position="44"/>
    </location>
</feature>
<dbReference type="Gene3D" id="1.10.155.10">
    <property type="entry name" value="Chemotaxis receptor methyltransferase CheR, N-terminal domain"/>
    <property type="match status" value="1"/>
</dbReference>
<dbReference type="PROSITE" id="PS50110">
    <property type="entry name" value="RESPONSE_REGULATORY"/>
    <property type="match status" value="1"/>
</dbReference>
<dbReference type="Gene3D" id="3.30.450.20">
    <property type="entry name" value="PAS domain"/>
    <property type="match status" value="1"/>
</dbReference>
<dbReference type="Pfam" id="PF01339">
    <property type="entry name" value="CheB_methylest"/>
    <property type="match status" value="1"/>
</dbReference>
<dbReference type="Pfam" id="PF00512">
    <property type="entry name" value="HisKA"/>
    <property type="match status" value="1"/>
</dbReference>
<feature type="compositionally biased region" description="Low complexity" evidence="13">
    <location>
        <begin position="517"/>
        <end position="526"/>
    </location>
</feature>
<dbReference type="PROSITE" id="PS50109">
    <property type="entry name" value="HIS_KIN"/>
    <property type="match status" value="1"/>
</dbReference>
<dbReference type="GO" id="GO:0005524">
    <property type="term" value="F:ATP binding"/>
    <property type="evidence" value="ECO:0007669"/>
    <property type="project" value="UniProtKB-KW"/>
</dbReference>
<dbReference type="Gene3D" id="3.30.565.10">
    <property type="entry name" value="Histidine kinase-like ATPase, C-terminal domain"/>
    <property type="match status" value="1"/>
</dbReference>
<evidence type="ECO:0000256" key="4">
    <source>
        <dbReference type="ARBA" id="ARBA00022500"/>
    </source>
</evidence>
<dbReference type="InterPro" id="IPR000673">
    <property type="entry name" value="Sig_transdc_resp-reg_Me-estase"/>
</dbReference>
<evidence type="ECO:0000313" key="18">
    <source>
        <dbReference type="EMBL" id="MCG5079078.1"/>
    </source>
</evidence>
<dbReference type="GO" id="GO:0000156">
    <property type="term" value="F:phosphorelay response regulator activity"/>
    <property type="evidence" value="ECO:0007669"/>
    <property type="project" value="InterPro"/>
</dbReference>
<dbReference type="InterPro" id="IPR013767">
    <property type="entry name" value="PAS_fold"/>
</dbReference>
<keyword evidence="5 11" id="KW-0597">Phosphoprotein</keyword>
<dbReference type="SUPFAM" id="SSF53335">
    <property type="entry name" value="S-adenosyl-L-methionine-dependent methyltransferases"/>
    <property type="match status" value="1"/>
</dbReference>
<feature type="modified residue" description="4-aspartylphosphate" evidence="11">
    <location>
        <position position="1208"/>
    </location>
</feature>
<accession>A0A9X1UPG2</accession>
<dbReference type="FunFam" id="3.30.565.10:FF:000006">
    <property type="entry name" value="Sensor histidine kinase WalK"/>
    <property type="match status" value="1"/>
</dbReference>
<evidence type="ECO:0000256" key="10">
    <source>
        <dbReference type="PROSITE-ProRule" id="PRU00050"/>
    </source>
</evidence>
<dbReference type="Pfam" id="PF01739">
    <property type="entry name" value="CheR"/>
    <property type="match status" value="1"/>
</dbReference>
<dbReference type="PROSITE" id="PS50122">
    <property type="entry name" value="CHEB"/>
    <property type="match status" value="1"/>
</dbReference>
<dbReference type="InterPro" id="IPR000014">
    <property type="entry name" value="PAS"/>
</dbReference>
<dbReference type="GO" id="GO:0008983">
    <property type="term" value="F:protein-glutamate O-methyltransferase activity"/>
    <property type="evidence" value="ECO:0007669"/>
    <property type="project" value="UniProtKB-EC"/>
</dbReference>
<dbReference type="SUPFAM" id="SSF47757">
    <property type="entry name" value="Chemotaxis receptor methyltransferase CheR, N-terminal domain"/>
    <property type="match status" value="1"/>
</dbReference>
<dbReference type="GO" id="GO:0008984">
    <property type="term" value="F:protein-glutamate methylesterase activity"/>
    <property type="evidence" value="ECO:0007669"/>
    <property type="project" value="InterPro"/>
</dbReference>
<dbReference type="GO" id="GO:0006935">
    <property type="term" value="P:chemotaxis"/>
    <property type="evidence" value="ECO:0007669"/>
    <property type="project" value="UniProtKB-UniRule"/>
</dbReference>
<reference evidence="18" key="1">
    <citation type="submission" date="2022-01" db="EMBL/GenBank/DDBJ databases">
        <title>Genome sequence and assembly of Parabukholderia sp. RG36.</title>
        <authorList>
            <person name="Chhetri G."/>
        </authorList>
    </citation>
    <scope>NUCLEOTIDE SEQUENCE</scope>
    <source>
        <strain evidence="18">RG36</strain>
    </source>
</reference>
<evidence type="ECO:0000259" key="17">
    <source>
        <dbReference type="PROSITE" id="PS50123"/>
    </source>
</evidence>
<dbReference type="SMART" id="SM00091">
    <property type="entry name" value="PAS"/>
    <property type="match status" value="1"/>
</dbReference>
<keyword evidence="9" id="KW-0418">Kinase</keyword>
<dbReference type="SUPFAM" id="SSF52172">
    <property type="entry name" value="CheY-like"/>
    <property type="match status" value="1"/>
</dbReference>
<dbReference type="SUPFAM" id="SSF52738">
    <property type="entry name" value="Methylesterase CheB, C-terminal domain"/>
    <property type="match status" value="1"/>
</dbReference>
<feature type="domain" description="CheB-type methylesterase" evidence="16">
    <location>
        <begin position="32"/>
        <end position="216"/>
    </location>
</feature>
<dbReference type="Gene3D" id="3.40.50.150">
    <property type="entry name" value="Vaccinia Virus protein VP39"/>
    <property type="match status" value="1"/>
</dbReference>
<evidence type="ECO:0000256" key="12">
    <source>
        <dbReference type="SAM" id="Coils"/>
    </source>
</evidence>
<evidence type="ECO:0000256" key="11">
    <source>
        <dbReference type="PROSITE-ProRule" id="PRU00169"/>
    </source>
</evidence>
<feature type="compositionally biased region" description="Basic and acidic residues" evidence="13">
    <location>
        <begin position="527"/>
        <end position="541"/>
    </location>
</feature>
<feature type="active site" evidence="10">
    <location>
        <position position="163"/>
    </location>
</feature>
<keyword evidence="19" id="KW-1185">Reference proteome</keyword>
<dbReference type="InterPro" id="IPR022642">
    <property type="entry name" value="CheR_C"/>
</dbReference>
<dbReference type="InterPro" id="IPR022641">
    <property type="entry name" value="CheR_N"/>
</dbReference>
<feature type="domain" description="Response regulatory" evidence="15">
    <location>
        <begin position="1159"/>
        <end position="1275"/>
    </location>
</feature>
<dbReference type="GO" id="GO:0005886">
    <property type="term" value="C:plasma membrane"/>
    <property type="evidence" value="ECO:0007669"/>
    <property type="project" value="UniProtKB-SubCell"/>
</dbReference>
<dbReference type="InterPro" id="IPR035965">
    <property type="entry name" value="PAS-like_dom_sf"/>
</dbReference>
<comment type="subcellular location">
    <subcellularLocation>
        <location evidence="3">Cell inner membrane</location>
        <topology evidence="3">Multi-pass membrane protein</topology>
    </subcellularLocation>
</comment>
<dbReference type="SMART" id="SM00138">
    <property type="entry name" value="MeTrc"/>
    <property type="match status" value="1"/>
</dbReference>
<dbReference type="InterPro" id="IPR036097">
    <property type="entry name" value="HisK_dim/P_sf"/>
</dbReference>
<dbReference type="GO" id="GO:0006355">
    <property type="term" value="P:regulation of DNA-templated transcription"/>
    <property type="evidence" value="ECO:0007669"/>
    <property type="project" value="InterPro"/>
</dbReference>
<dbReference type="Pfam" id="PF02518">
    <property type="entry name" value="HATPase_c"/>
    <property type="match status" value="1"/>
</dbReference>